<feature type="signal peptide" evidence="2">
    <location>
        <begin position="1"/>
        <end position="17"/>
    </location>
</feature>
<dbReference type="InterPro" id="IPR036890">
    <property type="entry name" value="HATPase_C_sf"/>
</dbReference>
<evidence type="ECO:0000256" key="1">
    <source>
        <dbReference type="SAM" id="MobiDB-lite"/>
    </source>
</evidence>
<evidence type="ECO:0000313" key="4">
    <source>
        <dbReference type="Proteomes" id="UP000281553"/>
    </source>
</evidence>
<keyword evidence="2" id="KW-0732">Signal</keyword>
<dbReference type="Gene3D" id="3.30.565.10">
    <property type="entry name" value="Histidine kinase-like ATPase, C-terminal domain"/>
    <property type="match status" value="1"/>
</dbReference>
<dbReference type="OrthoDB" id="1262810at2759"/>
<sequence length="346" mass="37993">MDILLIVPLPLLGLLFGKVILPALDEAGLRDKNAWAVDRRDFQAPSSSTSTTAGGSVGLLDLLLSETPAGGARHCRRQHLITAVGALGSQLGWPAWVDFYQRHRYVSNAAAAPVDVALPRSLEPRVVDTTITTEAKQTPPPSRETSPSREPMELPNAPSKEEETSIIQTGLTSNRREFVENLRRREYGRGVELDETANKLLQLYERRLSRSLAHLSQELYGQPGHFLLELIQNADDNTYADDRGSNNDGGSVPSIEFYLYTADDSTTTSASLFVRNNEAAGFSEADISALCDVGVSTKMAQRDQKTGEHEIPVLAINQPYSPSVLRPVRSSDYSDCKLFASNCRTY</sequence>
<gene>
    <name evidence="3" type="ORF">DILT_LOCUS12679</name>
</gene>
<organism evidence="3 4">
    <name type="scientific">Dibothriocephalus latus</name>
    <name type="common">Fish tapeworm</name>
    <name type="synonym">Diphyllobothrium latum</name>
    <dbReference type="NCBI Taxonomy" id="60516"/>
    <lineage>
        <taxon>Eukaryota</taxon>
        <taxon>Metazoa</taxon>
        <taxon>Spiralia</taxon>
        <taxon>Lophotrochozoa</taxon>
        <taxon>Platyhelminthes</taxon>
        <taxon>Cestoda</taxon>
        <taxon>Eucestoda</taxon>
        <taxon>Diphyllobothriidea</taxon>
        <taxon>Diphyllobothriidae</taxon>
        <taxon>Dibothriocephalus</taxon>
    </lineage>
</organism>
<evidence type="ECO:0000313" key="3">
    <source>
        <dbReference type="EMBL" id="VDN16848.1"/>
    </source>
</evidence>
<feature type="region of interest" description="Disordered" evidence="1">
    <location>
        <begin position="130"/>
        <end position="166"/>
    </location>
</feature>
<dbReference type="AlphaFoldDB" id="A0A3P7M3K8"/>
<keyword evidence="4" id="KW-1185">Reference proteome</keyword>
<reference evidence="3 4" key="1">
    <citation type="submission" date="2018-11" db="EMBL/GenBank/DDBJ databases">
        <authorList>
            <consortium name="Pathogen Informatics"/>
        </authorList>
    </citation>
    <scope>NUCLEOTIDE SEQUENCE [LARGE SCALE GENOMIC DNA]</scope>
</reference>
<proteinExistence type="predicted"/>
<dbReference type="InterPro" id="IPR052957">
    <property type="entry name" value="Auxin_embryo_med"/>
</dbReference>
<evidence type="ECO:0000256" key="2">
    <source>
        <dbReference type="SAM" id="SignalP"/>
    </source>
</evidence>
<feature type="chain" id="PRO_5017927195" evidence="2">
    <location>
        <begin position="18"/>
        <end position="346"/>
    </location>
</feature>
<accession>A0A3P7M3K8</accession>
<name>A0A3P7M3K8_DIBLA</name>
<protein>
    <submittedName>
        <fullName evidence="3">Uncharacterized protein</fullName>
    </submittedName>
</protein>
<dbReference type="EMBL" id="UYRU01067329">
    <property type="protein sequence ID" value="VDN16848.1"/>
    <property type="molecule type" value="Genomic_DNA"/>
</dbReference>
<dbReference type="PANTHER" id="PTHR32387:SF0">
    <property type="entry name" value="PROTEIN NO VEIN"/>
    <property type="match status" value="1"/>
</dbReference>
<dbReference type="PANTHER" id="PTHR32387">
    <property type="entry name" value="WU:FJ29H11"/>
    <property type="match status" value="1"/>
</dbReference>
<dbReference type="Proteomes" id="UP000281553">
    <property type="component" value="Unassembled WGS sequence"/>
</dbReference>